<dbReference type="AlphaFoldDB" id="A0A9W4US48"/>
<reference evidence="1" key="1">
    <citation type="submission" date="2023-01" db="EMBL/GenBank/DDBJ databases">
        <authorList>
            <person name="Van Ghelder C."/>
            <person name="Rancurel C."/>
        </authorList>
    </citation>
    <scope>NUCLEOTIDE SEQUENCE</scope>
    <source>
        <strain evidence="1">CNCM I-4278</strain>
    </source>
</reference>
<protein>
    <submittedName>
        <fullName evidence="1">Uncharacterized protein</fullName>
    </submittedName>
</protein>
<gene>
    <name evidence="1" type="ORF">PDIGIT_LOCUS15240</name>
</gene>
<accession>A0A9W4US48</accession>
<evidence type="ECO:0000313" key="1">
    <source>
        <dbReference type="EMBL" id="CAI6342038.1"/>
    </source>
</evidence>
<organism evidence="1 2">
    <name type="scientific">Periconia digitata</name>
    <dbReference type="NCBI Taxonomy" id="1303443"/>
    <lineage>
        <taxon>Eukaryota</taxon>
        <taxon>Fungi</taxon>
        <taxon>Dikarya</taxon>
        <taxon>Ascomycota</taxon>
        <taxon>Pezizomycotina</taxon>
        <taxon>Dothideomycetes</taxon>
        <taxon>Pleosporomycetidae</taxon>
        <taxon>Pleosporales</taxon>
        <taxon>Massarineae</taxon>
        <taxon>Periconiaceae</taxon>
        <taxon>Periconia</taxon>
    </lineage>
</organism>
<dbReference type="Proteomes" id="UP001152607">
    <property type="component" value="Unassembled WGS sequence"/>
</dbReference>
<dbReference type="EMBL" id="CAOQHR010000012">
    <property type="protein sequence ID" value="CAI6342038.1"/>
    <property type="molecule type" value="Genomic_DNA"/>
</dbReference>
<keyword evidence="2" id="KW-1185">Reference proteome</keyword>
<dbReference type="OrthoDB" id="3437405at2759"/>
<evidence type="ECO:0000313" key="2">
    <source>
        <dbReference type="Proteomes" id="UP001152607"/>
    </source>
</evidence>
<comment type="caution">
    <text evidence="1">The sequence shown here is derived from an EMBL/GenBank/DDBJ whole genome shotgun (WGS) entry which is preliminary data.</text>
</comment>
<name>A0A9W4US48_9PLEO</name>
<proteinExistence type="predicted"/>
<sequence length="599" mass="68665">MYFAMRAIRISSCTRVRPPLQATKNPRPPHVGLPHRNRLAAFSTSPINCNESRSSTHKPHIPAPKMNADELKLAFGEFMPDPNAWSREQLEQHETVNSVIPSEMMLRFLSTCLPTGELPGGMQSRFPQLRDEDILLLMQPYSTWAPAPHAQHEYSLWIRSNEFFSKGHFMEGDEHPRGSTMFPARLTPLKARILSGMEPMCEHRRKEMKLDELTNINQFLRFLDEIDSVFAYWNLPEVQEHLRISFKVLSANFRQFDEALNAKHSGSWFRKPTNTAEKWHEFVHANFTAISARTYQWVRRSVHELYAQCDAEYEAAIAAAKDDLAAKVAAGKKLHARYGLLSPSLLKACVMLNIKMPDFGPEFPPFIPPTTSDPNALKIQLQKMTSSMSFSVKRALKEHKEPDKLLADPEFMKRWTEEDRNNLTLSLKQTRPEPNQNLGEEFWITCLKSTSRWNFAYNLPHNHPARWGFVCYRLTYKQTDAEWSQFMHKLNQQLGKRGPYGIDSSKELDNHPRLLMIDGRDEGIAEGDTAAAREHFQKIMAEYVDIGLRRVPDDAFLAIDFQTVKSHGAESKQTTDSADNAPHMRLVTTLSPDDIFAAS</sequence>